<dbReference type="Proteomes" id="UP000095283">
    <property type="component" value="Unplaced"/>
</dbReference>
<accession>A0A1I7WHR3</accession>
<reference evidence="2" key="1">
    <citation type="submission" date="2016-11" db="UniProtKB">
        <authorList>
            <consortium name="WormBaseParasite"/>
        </authorList>
    </citation>
    <scope>IDENTIFICATION</scope>
</reference>
<name>A0A1I7WHR3_HETBA</name>
<keyword evidence="1" id="KW-1185">Reference proteome</keyword>
<evidence type="ECO:0000313" key="1">
    <source>
        <dbReference type="Proteomes" id="UP000095283"/>
    </source>
</evidence>
<organism evidence="1 2">
    <name type="scientific">Heterorhabditis bacteriophora</name>
    <name type="common">Entomopathogenic nematode worm</name>
    <dbReference type="NCBI Taxonomy" id="37862"/>
    <lineage>
        <taxon>Eukaryota</taxon>
        <taxon>Metazoa</taxon>
        <taxon>Ecdysozoa</taxon>
        <taxon>Nematoda</taxon>
        <taxon>Chromadorea</taxon>
        <taxon>Rhabditida</taxon>
        <taxon>Rhabditina</taxon>
        <taxon>Rhabditomorpha</taxon>
        <taxon>Strongyloidea</taxon>
        <taxon>Heterorhabditidae</taxon>
        <taxon>Heterorhabditis</taxon>
    </lineage>
</organism>
<dbReference type="AlphaFoldDB" id="A0A1I7WHR3"/>
<dbReference type="WBParaSite" id="Hba_04506">
    <property type="protein sequence ID" value="Hba_04506"/>
    <property type="gene ID" value="Hba_04506"/>
</dbReference>
<sequence>MTSVISSVKLLNCEYYINIKTKVNILITINIRGNLDLVLITSYSYNSNEGMHNCGYHHRS</sequence>
<evidence type="ECO:0000313" key="2">
    <source>
        <dbReference type="WBParaSite" id="Hba_04506"/>
    </source>
</evidence>
<proteinExistence type="predicted"/>
<protein>
    <submittedName>
        <fullName evidence="2">Uncharacterized protein</fullName>
    </submittedName>
</protein>